<reference evidence="2" key="1">
    <citation type="submission" date="2016-06" db="EMBL/GenBank/DDBJ databases">
        <title>Parallel loss of symbiosis genes in relatives of nitrogen-fixing non-legume Parasponia.</title>
        <authorList>
            <person name="Van Velzen R."/>
            <person name="Holmer R."/>
            <person name="Bu F."/>
            <person name="Rutten L."/>
            <person name="Van Zeijl A."/>
            <person name="Liu W."/>
            <person name="Santuari L."/>
            <person name="Cao Q."/>
            <person name="Sharma T."/>
            <person name="Shen D."/>
            <person name="Roswanjaya Y."/>
            <person name="Wardhani T."/>
            <person name="Kalhor M.S."/>
            <person name="Jansen J."/>
            <person name="Van den Hoogen J."/>
            <person name="Gungor B."/>
            <person name="Hartog M."/>
            <person name="Hontelez J."/>
            <person name="Verver J."/>
            <person name="Yang W.-C."/>
            <person name="Schijlen E."/>
            <person name="Repin R."/>
            <person name="Schilthuizen M."/>
            <person name="Schranz E."/>
            <person name="Heidstra R."/>
            <person name="Miyata K."/>
            <person name="Fedorova E."/>
            <person name="Kohlen W."/>
            <person name="Bisseling T."/>
            <person name="Smit S."/>
            <person name="Geurts R."/>
        </authorList>
    </citation>
    <scope>NUCLEOTIDE SEQUENCE [LARGE SCALE GENOMIC DNA]</scope>
    <source>
        <strain evidence="2">cv. RG33-2</strain>
    </source>
</reference>
<accession>A0A2P5EU22</accession>
<dbReference type="InParanoid" id="A0A2P5EU22"/>
<dbReference type="EMBL" id="JXTC01000098">
    <property type="protein sequence ID" value="PON89050.1"/>
    <property type="molecule type" value="Genomic_DNA"/>
</dbReference>
<sequence>MSRILLAGSQCPIAPPLIGDERLRELLGRSRGRTTEQISHHWQKHMRAHTGLWCTCNGQWQARVMPSRSSGTPALAYGEATPILMRARARLQ</sequence>
<comment type="caution">
    <text evidence="1">The sequence shown here is derived from an EMBL/GenBank/DDBJ whole genome shotgun (WGS) entry which is preliminary data.</text>
</comment>
<proteinExistence type="predicted"/>
<keyword evidence="2" id="KW-1185">Reference proteome</keyword>
<evidence type="ECO:0000313" key="1">
    <source>
        <dbReference type="EMBL" id="PON89050.1"/>
    </source>
</evidence>
<dbReference type="AlphaFoldDB" id="A0A2P5EU22"/>
<organism evidence="1 2">
    <name type="scientific">Trema orientale</name>
    <name type="common">Charcoal tree</name>
    <name type="synonym">Celtis orientalis</name>
    <dbReference type="NCBI Taxonomy" id="63057"/>
    <lineage>
        <taxon>Eukaryota</taxon>
        <taxon>Viridiplantae</taxon>
        <taxon>Streptophyta</taxon>
        <taxon>Embryophyta</taxon>
        <taxon>Tracheophyta</taxon>
        <taxon>Spermatophyta</taxon>
        <taxon>Magnoliopsida</taxon>
        <taxon>eudicotyledons</taxon>
        <taxon>Gunneridae</taxon>
        <taxon>Pentapetalae</taxon>
        <taxon>rosids</taxon>
        <taxon>fabids</taxon>
        <taxon>Rosales</taxon>
        <taxon>Cannabaceae</taxon>
        <taxon>Trema</taxon>
    </lineage>
</organism>
<gene>
    <name evidence="1" type="ORF">TorRG33x02_151250</name>
</gene>
<dbReference type="Proteomes" id="UP000237000">
    <property type="component" value="Unassembled WGS sequence"/>
</dbReference>
<evidence type="ECO:0000313" key="2">
    <source>
        <dbReference type="Proteomes" id="UP000237000"/>
    </source>
</evidence>
<protein>
    <submittedName>
        <fullName evidence="1">Uncharacterized protein</fullName>
    </submittedName>
</protein>
<name>A0A2P5EU22_TREOI</name>